<dbReference type="InterPro" id="IPR009078">
    <property type="entry name" value="Ferritin-like_SF"/>
</dbReference>
<reference evidence="1 2" key="1">
    <citation type="journal article" date="2018" name="Syst. Appl. Microbiol.">
        <title>A new symbiotic nanoarchaeote (Candidatus Nanoclepta minutus) and its host (Zestosphaera tikiterensis gen. nov., sp. nov.) from a New Zealand hot spring.</title>
        <authorList>
            <person name="St John E."/>
            <person name="Liu Y."/>
            <person name="Podar M."/>
            <person name="Stott M.B."/>
            <person name="Meneghin J."/>
            <person name="Chen Z."/>
            <person name="Lagutin K."/>
            <person name="Mitchell K."/>
            <person name="Reysenbach A.L."/>
        </authorList>
    </citation>
    <scope>NUCLEOTIDE SEQUENCE [LARGE SCALE GENOMIC DNA]</scope>
    <source>
        <strain evidence="1">NZ3</strain>
    </source>
</reference>
<organism evidence="1 2">
    <name type="scientific">Zestosphaera tikiterensis</name>
    <dbReference type="NCBI Taxonomy" id="1973259"/>
    <lineage>
        <taxon>Archaea</taxon>
        <taxon>Thermoproteota</taxon>
        <taxon>Thermoprotei</taxon>
        <taxon>Desulfurococcales</taxon>
        <taxon>Desulfurococcaceae</taxon>
        <taxon>Zestosphaera</taxon>
    </lineage>
</organism>
<gene>
    <name evidence="1" type="ORF">B7O98_05860</name>
</gene>
<accession>A0A2R7Y3Z4</accession>
<name>A0A2R7Y3Z4_9CREN</name>
<dbReference type="Proteomes" id="UP000244093">
    <property type="component" value="Unassembled WGS sequence"/>
</dbReference>
<sequence length="155" mass="17957">MWSEMFKSMSNLEKEYSKKLSDSAKDVKNPVVKIIMKSVAQDSLKHSLIYEALVEMLSGERPMLGEAEAEKIASEIEYHIKTEEEMIRFLNDALKQDIKDKSLKFLLESLLRDEIYHHALLKRVHEMIVKKETFTESDLWDLVWKEAAFHGAPGG</sequence>
<dbReference type="EMBL" id="NBVN01000004">
    <property type="protein sequence ID" value="PUA32193.1"/>
    <property type="molecule type" value="Genomic_DNA"/>
</dbReference>
<evidence type="ECO:0000313" key="2">
    <source>
        <dbReference type="Proteomes" id="UP000244093"/>
    </source>
</evidence>
<evidence type="ECO:0008006" key="3">
    <source>
        <dbReference type="Google" id="ProtNLM"/>
    </source>
</evidence>
<evidence type="ECO:0000313" key="1">
    <source>
        <dbReference type="EMBL" id="PUA32193.1"/>
    </source>
</evidence>
<dbReference type="SUPFAM" id="SSF47240">
    <property type="entry name" value="Ferritin-like"/>
    <property type="match status" value="1"/>
</dbReference>
<comment type="caution">
    <text evidence="1">The sequence shown here is derived from an EMBL/GenBank/DDBJ whole genome shotgun (WGS) entry which is preliminary data.</text>
</comment>
<protein>
    <recommendedName>
        <fullName evidence="3">Rubrerythrin diiron-binding domain-containing protein</fullName>
    </recommendedName>
</protein>
<proteinExistence type="predicted"/>
<dbReference type="AlphaFoldDB" id="A0A2R7Y3Z4"/>